<dbReference type="Pfam" id="PF10009">
    <property type="entry name" value="DUF2252"/>
    <property type="match status" value="1"/>
</dbReference>
<protein>
    <submittedName>
        <fullName evidence="1">DUF2252 domain-containing protein</fullName>
    </submittedName>
</protein>
<sequence>MAASPFSFFRGALPIMAYDLSLTPHTIIVNQICGDAHVQNLGAYAGEDGRLIFDINDFDETTRAPFEWDIKRLATSILLAGEQGGVRSGARSTAVSAFLREYSTLIVTLSQLPVMEVARYKVHGIGSAQPISDILRKAERSNPLHSMEQLLEPKTTRFRSEPPVLRRVMGAERRAVLAALPMYRESLAPERQHFFDQFRPIDVAFKVVGTGSVGLRDYCIFMEGNGPGDPLFLQIKQEHASAFAPYLPVPRKRLRSELHQGQRVVNGQRSMQFQSDPLLGWTSISGEEYLVRQLNDHKATLDVTTLDAVGLTEYAEVCGRILAHGHARSGDAQRIAGYIGKGKAFCSAISEFAEAYADQSVADWKLLKQRQKKK</sequence>
<gene>
    <name evidence="1" type="ORF">ACFQBQ_05915</name>
</gene>
<proteinExistence type="predicted"/>
<reference evidence="2" key="1">
    <citation type="journal article" date="2019" name="Int. J. Syst. Evol. Microbiol.">
        <title>The Global Catalogue of Microorganisms (GCM) 10K type strain sequencing project: providing services to taxonomists for standard genome sequencing and annotation.</title>
        <authorList>
            <consortium name="The Broad Institute Genomics Platform"/>
            <consortium name="The Broad Institute Genome Sequencing Center for Infectious Disease"/>
            <person name="Wu L."/>
            <person name="Ma J."/>
        </authorList>
    </citation>
    <scope>NUCLEOTIDE SEQUENCE [LARGE SCALE GENOMIC DNA]</scope>
    <source>
        <strain evidence="2">CGMCC 1.16026</strain>
    </source>
</reference>
<dbReference type="Proteomes" id="UP001596391">
    <property type="component" value="Unassembled WGS sequence"/>
</dbReference>
<dbReference type="InterPro" id="IPR018721">
    <property type="entry name" value="DUF2252"/>
</dbReference>
<dbReference type="PANTHER" id="PTHR39441">
    <property type="entry name" value="DUF2252 DOMAIN-CONTAINING PROTEIN"/>
    <property type="match status" value="1"/>
</dbReference>
<organism evidence="1 2">
    <name type="scientific">Granulicella cerasi</name>
    <dbReference type="NCBI Taxonomy" id="741063"/>
    <lineage>
        <taxon>Bacteria</taxon>
        <taxon>Pseudomonadati</taxon>
        <taxon>Acidobacteriota</taxon>
        <taxon>Terriglobia</taxon>
        <taxon>Terriglobales</taxon>
        <taxon>Acidobacteriaceae</taxon>
        <taxon>Granulicella</taxon>
    </lineage>
</organism>
<comment type="caution">
    <text evidence="1">The sequence shown here is derived from an EMBL/GenBank/DDBJ whole genome shotgun (WGS) entry which is preliminary data.</text>
</comment>
<evidence type="ECO:0000313" key="2">
    <source>
        <dbReference type="Proteomes" id="UP001596391"/>
    </source>
</evidence>
<accession>A0ABW1Z897</accession>
<dbReference type="PANTHER" id="PTHR39441:SF1">
    <property type="entry name" value="DUF2252 DOMAIN-CONTAINING PROTEIN"/>
    <property type="match status" value="1"/>
</dbReference>
<dbReference type="EMBL" id="JBHSWI010000001">
    <property type="protein sequence ID" value="MFC6645133.1"/>
    <property type="molecule type" value="Genomic_DNA"/>
</dbReference>
<name>A0ABW1Z897_9BACT</name>
<keyword evidence="2" id="KW-1185">Reference proteome</keyword>
<dbReference type="RefSeq" id="WP_390234357.1">
    <property type="nucleotide sequence ID" value="NZ_JBHSWI010000001.1"/>
</dbReference>
<evidence type="ECO:0000313" key="1">
    <source>
        <dbReference type="EMBL" id="MFC6645133.1"/>
    </source>
</evidence>